<feature type="signal peptide" evidence="2">
    <location>
        <begin position="1"/>
        <end position="20"/>
    </location>
</feature>
<dbReference type="EMBL" id="VLKY01000014">
    <property type="protein sequence ID" value="TWI50895.1"/>
    <property type="molecule type" value="Genomic_DNA"/>
</dbReference>
<sequence>MWRTLLAISSTLLMIGSIEAAQVYKWVDAQGVTHFSAQPPTTGEADALTLKPAPGISGSSGSSSGADAVNNPQQQIIDQKIKQEIKQTEKQREDYCKSARTNLAQLRNNPRVMVEAGRGEMRRLTEEERQQRISETEFAIHKNCD</sequence>
<protein>
    <submittedName>
        <fullName evidence="4">Uncharacterized protein DUF4124</fullName>
    </submittedName>
</protein>
<feature type="domain" description="DUF4124" evidence="3">
    <location>
        <begin position="12"/>
        <end position="54"/>
    </location>
</feature>
<keyword evidence="5" id="KW-1185">Reference proteome</keyword>
<dbReference type="OrthoDB" id="7068596at2"/>
<dbReference type="InterPro" id="IPR025392">
    <property type="entry name" value="DUF4124"/>
</dbReference>
<gene>
    <name evidence="4" type="ORF">IQ22_03817</name>
</gene>
<evidence type="ECO:0000313" key="5">
    <source>
        <dbReference type="Proteomes" id="UP000316905"/>
    </source>
</evidence>
<feature type="region of interest" description="Disordered" evidence="1">
    <location>
        <begin position="37"/>
        <end position="74"/>
    </location>
</feature>
<comment type="caution">
    <text evidence="4">The sequence shown here is derived from an EMBL/GenBank/DDBJ whole genome shotgun (WGS) entry which is preliminary data.</text>
</comment>
<accession>A0A562Q2I8</accession>
<evidence type="ECO:0000259" key="3">
    <source>
        <dbReference type="Pfam" id="PF13511"/>
    </source>
</evidence>
<evidence type="ECO:0000256" key="2">
    <source>
        <dbReference type="SAM" id="SignalP"/>
    </source>
</evidence>
<evidence type="ECO:0000256" key="1">
    <source>
        <dbReference type="SAM" id="MobiDB-lite"/>
    </source>
</evidence>
<name>A0A562Q2I8_9PSED</name>
<evidence type="ECO:0000313" key="4">
    <source>
        <dbReference type="EMBL" id="TWI50895.1"/>
    </source>
</evidence>
<dbReference type="Proteomes" id="UP000316905">
    <property type="component" value="Unassembled WGS sequence"/>
</dbReference>
<dbReference type="Pfam" id="PF13511">
    <property type="entry name" value="DUF4124"/>
    <property type="match status" value="1"/>
</dbReference>
<proteinExistence type="predicted"/>
<dbReference type="AlphaFoldDB" id="A0A562Q2I8"/>
<dbReference type="RefSeq" id="WP_145144748.1">
    <property type="nucleotide sequence ID" value="NZ_VLKY01000014.1"/>
</dbReference>
<organism evidence="4 5">
    <name type="scientific">Pseudomonas duriflava</name>
    <dbReference type="NCBI Taxonomy" id="459528"/>
    <lineage>
        <taxon>Bacteria</taxon>
        <taxon>Pseudomonadati</taxon>
        <taxon>Pseudomonadota</taxon>
        <taxon>Gammaproteobacteria</taxon>
        <taxon>Pseudomonadales</taxon>
        <taxon>Pseudomonadaceae</taxon>
        <taxon>Pseudomonas</taxon>
    </lineage>
</organism>
<feature type="chain" id="PRO_5021751883" evidence="2">
    <location>
        <begin position="21"/>
        <end position="145"/>
    </location>
</feature>
<reference evidence="4 5" key="1">
    <citation type="journal article" date="2015" name="Stand. Genomic Sci.">
        <title>Genomic Encyclopedia of Bacterial and Archaeal Type Strains, Phase III: the genomes of soil and plant-associated and newly described type strains.</title>
        <authorList>
            <person name="Whitman W.B."/>
            <person name="Woyke T."/>
            <person name="Klenk H.P."/>
            <person name="Zhou Y."/>
            <person name="Lilburn T.G."/>
            <person name="Beck B.J."/>
            <person name="De Vos P."/>
            <person name="Vandamme P."/>
            <person name="Eisen J.A."/>
            <person name="Garrity G."/>
            <person name="Hugenholtz P."/>
            <person name="Kyrpides N.C."/>
        </authorList>
    </citation>
    <scope>NUCLEOTIDE SEQUENCE [LARGE SCALE GENOMIC DNA]</scope>
    <source>
        <strain evidence="4 5">CGMCC 1.6858</strain>
    </source>
</reference>
<keyword evidence="2" id="KW-0732">Signal</keyword>